<dbReference type="GO" id="GO:0003677">
    <property type="term" value="F:DNA binding"/>
    <property type="evidence" value="ECO:0007669"/>
    <property type="project" value="InterPro"/>
</dbReference>
<organism evidence="2 3">
    <name type="scientific">Humidesulfovibrio mexicanus</name>
    <dbReference type="NCBI Taxonomy" id="147047"/>
    <lineage>
        <taxon>Bacteria</taxon>
        <taxon>Pseudomonadati</taxon>
        <taxon>Thermodesulfobacteriota</taxon>
        <taxon>Desulfovibrionia</taxon>
        <taxon>Desulfovibrionales</taxon>
        <taxon>Desulfovibrionaceae</taxon>
        <taxon>Humidesulfovibrio</taxon>
    </lineage>
</organism>
<dbReference type="SMART" id="SM00530">
    <property type="entry name" value="HTH_XRE"/>
    <property type="match status" value="1"/>
</dbReference>
<keyword evidence="3" id="KW-1185">Reference proteome</keyword>
<feature type="domain" description="HTH cro/C1-type" evidence="1">
    <location>
        <begin position="8"/>
        <end position="63"/>
    </location>
</feature>
<dbReference type="InterPro" id="IPR001387">
    <property type="entry name" value="Cro/C1-type_HTH"/>
</dbReference>
<protein>
    <submittedName>
        <fullName evidence="2">Helix-turn-helix</fullName>
    </submittedName>
</protein>
<dbReference type="SUPFAM" id="SSF47413">
    <property type="entry name" value="lambda repressor-like DNA-binding domains"/>
    <property type="match status" value="1"/>
</dbReference>
<dbReference type="AlphaFoldDB" id="A0A239B644"/>
<reference evidence="2 3" key="1">
    <citation type="submission" date="2017-06" db="EMBL/GenBank/DDBJ databases">
        <authorList>
            <person name="Kim H.J."/>
            <person name="Triplett B.A."/>
        </authorList>
    </citation>
    <scope>NUCLEOTIDE SEQUENCE [LARGE SCALE GENOMIC DNA]</scope>
    <source>
        <strain evidence="2 3">DSM 13116</strain>
    </source>
</reference>
<sequence length="83" mass="8809">MSSIGKTIIQLRRAKGWNQTELAERAGVSRALVSSLERGAATGAGMLKVQRILALFGYELVATPKSGPPTLDELQALNEADNA</sequence>
<evidence type="ECO:0000313" key="3">
    <source>
        <dbReference type="Proteomes" id="UP000198324"/>
    </source>
</evidence>
<accession>A0A239B644</accession>
<dbReference type="InterPro" id="IPR010982">
    <property type="entry name" value="Lambda_DNA-bd_dom_sf"/>
</dbReference>
<dbReference type="EMBL" id="FZOC01000004">
    <property type="protein sequence ID" value="SNS03142.1"/>
    <property type="molecule type" value="Genomic_DNA"/>
</dbReference>
<dbReference type="Pfam" id="PF01381">
    <property type="entry name" value="HTH_3"/>
    <property type="match status" value="1"/>
</dbReference>
<evidence type="ECO:0000313" key="2">
    <source>
        <dbReference type="EMBL" id="SNS03142.1"/>
    </source>
</evidence>
<dbReference type="RefSeq" id="WP_179217008.1">
    <property type="nucleotide sequence ID" value="NZ_FZOC01000004.1"/>
</dbReference>
<dbReference type="PROSITE" id="PS50943">
    <property type="entry name" value="HTH_CROC1"/>
    <property type="match status" value="1"/>
</dbReference>
<gene>
    <name evidence="2" type="ORF">SAMN04488503_2447</name>
</gene>
<name>A0A239B644_9BACT</name>
<proteinExistence type="predicted"/>
<dbReference type="CDD" id="cd00093">
    <property type="entry name" value="HTH_XRE"/>
    <property type="match status" value="1"/>
</dbReference>
<evidence type="ECO:0000259" key="1">
    <source>
        <dbReference type="PROSITE" id="PS50943"/>
    </source>
</evidence>
<dbReference type="Proteomes" id="UP000198324">
    <property type="component" value="Unassembled WGS sequence"/>
</dbReference>
<dbReference type="Gene3D" id="1.10.260.40">
    <property type="entry name" value="lambda repressor-like DNA-binding domains"/>
    <property type="match status" value="1"/>
</dbReference>